<evidence type="ECO:0000313" key="2">
    <source>
        <dbReference type="Proteomes" id="UP000177328"/>
    </source>
</evidence>
<dbReference type="Proteomes" id="UP000177328">
    <property type="component" value="Unassembled WGS sequence"/>
</dbReference>
<dbReference type="AlphaFoldDB" id="A0A1F5KI16"/>
<evidence type="ECO:0000313" key="1">
    <source>
        <dbReference type="EMBL" id="OGE40583.1"/>
    </source>
</evidence>
<gene>
    <name evidence="1" type="ORF">A3D25_00495</name>
</gene>
<reference evidence="1 2" key="1">
    <citation type="journal article" date="2016" name="Nat. Commun.">
        <title>Thousands of microbial genomes shed light on interconnected biogeochemical processes in an aquifer system.</title>
        <authorList>
            <person name="Anantharaman K."/>
            <person name="Brown C.T."/>
            <person name="Hug L.A."/>
            <person name="Sharon I."/>
            <person name="Castelle C.J."/>
            <person name="Probst A.J."/>
            <person name="Thomas B.C."/>
            <person name="Singh A."/>
            <person name="Wilkins M.J."/>
            <person name="Karaoz U."/>
            <person name="Brodie E.L."/>
            <person name="Williams K.H."/>
            <person name="Hubbard S.S."/>
            <person name="Banfield J.F."/>
        </authorList>
    </citation>
    <scope>NUCLEOTIDE SEQUENCE [LARGE SCALE GENOMIC DNA]</scope>
</reference>
<proteinExistence type="predicted"/>
<protein>
    <submittedName>
        <fullName evidence="1">Uncharacterized protein</fullName>
    </submittedName>
</protein>
<organism evidence="1 2">
    <name type="scientific">Candidatus Daviesbacteria bacterium RIFCSPHIGHO2_02_FULL_43_12</name>
    <dbReference type="NCBI Taxonomy" id="1797776"/>
    <lineage>
        <taxon>Bacteria</taxon>
        <taxon>Candidatus Daviesiibacteriota</taxon>
    </lineage>
</organism>
<accession>A0A1F5KI16</accession>
<sequence length="112" mass="12811">MKRPSVEERNIFDFRLGLTTPQKATHLARLRDRIGTPRAGQTIILEGVSQTNNGERIAYAYEALIRRVYEGKVEVKIWGSKQFMQGSLSEIMEGRLGALRVRMAGRFMDKIK</sequence>
<comment type="caution">
    <text evidence="1">The sequence shown here is derived from an EMBL/GenBank/DDBJ whole genome shotgun (WGS) entry which is preliminary data.</text>
</comment>
<dbReference type="EMBL" id="MFDD01000008">
    <property type="protein sequence ID" value="OGE40583.1"/>
    <property type="molecule type" value="Genomic_DNA"/>
</dbReference>
<name>A0A1F5KI16_9BACT</name>